<dbReference type="GO" id="GO:0006508">
    <property type="term" value="P:proteolysis"/>
    <property type="evidence" value="ECO:0007669"/>
    <property type="project" value="UniProtKB-KW"/>
</dbReference>
<keyword evidence="13 16" id="KW-0717">Septation</keyword>
<dbReference type="GO" id="GO:0008658">
    <property type="term" value="F:penicillin binding"/>
    <property type="evidence" value="ECO:0007669"/>
    <property type="project" value="InterPro"/>
</dbReference>
<evidence type="ECO:0000313" key="21">
    <source>
        <dbReference type="Proteomes" id="UP000319941"/>
    </source>
</evidence>
<dbReference type="GO" id="GO:0005886">
    <property type="term" value="C:plasma membrane"/>
    <property type="evidence" value="ECO:0007669"/>
    <property type="project" value="UniProtKB-SubCell"/>
</dbReference>
<keyword evidence="4 16" id="KW-0132">Cell division</keyword>
<dbReference type="InterPro" id="IPR037532">
    <property type="entry name" value="FtsI_transpept"/>
</dbReference>
<name>A0A558HXQ5_9GAMM</name>
<keyword evidence="12 16" id="KW-0472">Membrane</keyword>
<dbReference type="SUPFAM" id="SSF56519">
    <property type="entry name" value="Penicillin binding protein dimerisation domain"/>
    <property type="match status" value="1"/>
</dbReference>
<evidence type="ECO:0000259" key="19">
    <source>
        <dbReference type="Pfam" id="PF03717"/>
    </source>
</evidence>
<dbReference type="GO" id="GO:0071555">
    <property type="term" value="P:cell wall organization"/>
    <property type="evidence" value="ECO:0007669"/>
    <property type="project" value="UniProtKB-KW"/>
</dbReference>
<evidence type="ECO:0000313" key="20">
    <source>
        <dbReference type="EMBL" id="TVU73901.1"/>
    </source>
</evidence>
<evidence type="ECO:0000256" key="12">
    <source>
        <dbReference type="ARBA" id="ARBA00023136"/>
    </source>
</evidence>
<keyword evidence="7 16" id="KW-0812">Transmembrane</keyword>
<evidence type="ECO:0000256" key="9">
    <source>
        <dbReference type="ARBA" id="ARBA00022960"/>
    </source>
</evidence>
<dbReference type="Pfam" id="PF03717">
    <property type="entry name" value="PBP_dimer"/>
    <property type="match status" value="1"/>
</dbReference>
<evidence type="ECO:0000256" key="3">
    <source>
        <dbReference type="ARBA" id="ARBA00022519"/>
    </source>
</evidence>
<keyword evidence="15 16" id="KW-0961">Cell wall biogenesis/degradation</keyword>
<protein>
    <recommendedName>
        <fullName evidence="16">Peptidoglycan D,D-transpeptidase FtsI</fullName>
        <ecNumber evidence="16">3.4.16.4</ecNumber>
    </recommendedName>
    <alternativeName>
        <fullName evidence="16">Penicillin-binding protein 3</fullName>
        <shortName evidence="16">PBP-3</shortName>
    </alternativeName>
</protein>
<dbReference type="PANTHER" id="PTHR30627">
    <property type="entry name" value="PEPTIDOGLYCAN D,D-TRANSPEPTIDASE"/>
    <property type="match status" value="1"/>
</dbReference>
<dbReference type="PANTHER" id="PTHR30627:SF1">
    <property type="entry name" value="PEPTIDOGLYCAN D,D-TRANSPEPTIDASE FTSI"/>
    <property type="match status" value="1"/>
</dbReference>
<evidence type="ECO:0000259" key="18">
    <source>
        <dbReference type="Pfam" id="PF00905"/>
    </source>
</evidence>
<dbReference type="Proteomes" id="UP000319941">
    <property type="component" value="Unassembled WGS sequence"/>
</dbReference>
<evidence type="ECO:0000256" key="2">
    <source>
        <dbReference type="ARBA" id="ARBA00022475"/>
    </source>
</evidence>
<comment type="similarity">
    <text evidence="16">Belongs to the transpeptidase family. FtsI subfamily.</text>
</comment>
<dbReference type="Gene3D" id="3.90.1310.10">
    <property type="entry name" value="Penicillin-binding protein 2a (Domain 2)"/>
    <property type="match status" value="1"/>
</dbReference>
<evidence type="ECO:0000256" key="16">
    <source>
        <dbReference type="HAMAP-Rule" id="MF_02080"/>
    </source>
</evidence>
<evidence type="ECO:0000256" key="11">
    <source>
        <dbReference type="ARBA" id="ARBA00022989"/>
    </source>
</evidence>
<dbReference type="GO" id="GO:0009002">
    <property type="term" value="F:serine-type D-Ala-D-Ala carboxypeptidase activity"/>
    <property type="evidence" value="ECO:0007669"/>
    <property type="project" value="UniProtKB-UniRule"/>
</dbReference>
<proteinExistence type="inferred from homology"/>
<dbReference type="GO" id="GO:0008360">
    <property type="term" value="P:regulation of cell shape"/>
    <property type="evidence" value="ECO:0007669"/>
    <property type="project" value="UniProtKB-KW"/>
</dbReference>
<dbReference type="EC" id="3.4.16.4" evidence="16"/>
<comment type="caution">
    <text evidence="20">The sequence shown here is derived from an EMBL/GenBank/DDBJ whole genome shotgun (WGS) entry which is preliminary data.</text>
</comment>
<evidence type="ECO:0000256" key="1">
    <source>
        <dbReference type="ARBA" id="ARBA00004370"/>
    </source>
</evidence>
<dbReference type="InterPro" id="IPR036138">
    <property type="entry name" value="PBP_dimer_sf"/>
</dbReference>
<dbReference type="InterPro" id="IPR001460">
    <property type="entry name" value="PCN-bd_Tpept"/>
</dbReference>
<keyword evidence="2 16" id="KW-1003">Cell membrane</keyword>
<dbReference type="InterPro" id="IPR005311">
    <property type="entry name" value="PBP_dimer"/>
</dbReference>
<evidence type="ECO:0000256" key="10">
    <source>
        <dbReference type="ARBA" id="ARBA00022984"/>
    </source>
</evidence>
<dbReference type="Gene3D" id="1.10.150.770">
    <property type="match status" value="1"/>
</dbReference>
<evidence type="ECO:0000256" key="5">
    <source>
        <dbReference type="ARBA" id="ARBA00022645"/>
    </source>
</evidence>
<keyword evidence="6 16" id="KW-0645">Protease</keyword>
<evidence type="ECO:0000256" key="13">
    <source>
        <dbReference type="ARBA" id="ARBA00023210"/>
    </source>
</evidence>
<keyword evidence="10 16" id="KW-0573">Peptidoglycan synthesis</keyword>
<comment type="catalytic activity">
    <reaction evidence="16">
        <text>Preferential cleavage: (Ac)2-L-Lys-D-Ala-|-D-Ala. Also transpeptidation of peptidyl-alanyl moieties that are N-acyl substituents of D-alanine.</text>
        <dbReference type="EC" id="3.4.16.4"/>
    </reaction>
</comment>
<feature type="active site" description="Acyl-ester intermediate" evidence="16">
    <location>
        <position position="326"/>
    </location>
</feature>
<dbReference type="Gene3D" id="3.30.450.330">
    <property type="match status" value="1"/>
</dbReference>
<keyword evidence="9 16" id="KW-0133">Cell shape</keyword>
<keyword evidence="21" id="KW-1185">Reference proteome</keyword>
<keyword evidence="11 16" id="KW-1133">Transmembrane helix</keyword>
<dbReference type="GO" id="GO:0043093">
    <property type="term" value="P:FtsZ-dependent cytokinesis"/>
    <property type="evidence" value="ECO:0007669"/>
    <property type="project" value="UniProtKB-UniRule"/>
</dbReference>
<keyword evidence="3 16" id="KW-0997">Cell inner membrane</keyword>
<keyword evidence="8 16" id="KW-0378">Hydrolase</keyword>
<feature type="compositionally biased region" description="Basic and acidic residues" evidence="17">
    <location>
        <begin position="1"/>
        <end position="24"/>
    </location>
</feature>
<feature type="domain" description="Penicillin-binding protein dimerisation" evidence="19">
    <location>
        <begin position="88"/>
        <end position="238"/>
    </location>
</feature>
<reference evidence="20 21" key="1">
    <citation type="submission" date="2019-07" db="EMBL/GenBank/DDBJ databases">
        <title>Diversity of Bacteria from Kongsfjorden, Arctic.</title>
        <authorList>
            <person name="Yu Y."/>
        </authorList>
    </citation>
    <scope>NUCLEOTIDE SEQUENCE [LARGE SCALE GENOMIC DNA]</scope>
    <source>
        <strain evidence="20 21">SM1923</strain>
    </source>
</reference>
<evidence type="ECO:0000256" key="6">
    <source>
        <dbReference type="ARBA" id="ARBA00022670"/>
    </source>
</evidence>
<dbReference type="UniPathway" id="UPA00219"/>
<comment type="function">
    <text evidence="16">Catalyzes cross-linking of the peptidoglycan cell wall at the division septum.</text>
</comment>
<comment type="pathway">
    <text evidence="16">Cell wall biogenesis; peptidoglycan biosynthesis.</text>
</comment>
<dbReference type="GO" id="GO:0000917">
    <property type="term" value="P:division septum assembly"/>
    <property type="evidence" value="ECO:0007669"/>
    <property type="project" value="UniProtKB-KW"/>
</dbReference>
<evidence type="ECO:0000256" key="8">
    <source>
        <dbReference type="ARBA" id="ARBA00022801"/>
    </source>
</evidence>
<feature type="transmembrane region" description="Helical" evidence="16">
    <location>
        <begin position="47"/>
        <end position="65"/>
    </location>
</feature>
<dbReference type="GO" id="GO:0009252">
    <property type="term" value="P:peptidoglycan biosynthetic process"/>
    <property type="evidence" value="ECO:0007669"/>
    <property type="project" value="UniProtKB-UniRule"/>
</dbReference>
<dbReference type="STRING" id="553385.GCA_000591415_01042"/>
<dbReference type="InterPro" id="IPR012338">
    <property type="entry name" value="Beta-lactam/transpept-like"/>
</dbReference>
<evidence type="ECO:0000256" key="4">
    <source>
        <dbReference type="ARBA" id="ARBA00022618"/>
    </source>
</evidence>
<feature type="domain" description="Penicillin-binding protein transpeptidase" evidence="18">
    <location>
        <begin position="279"/>
        <end position="574"/>
    </location>
</feature>
<dbReference type="EMBL" id="VNFH01000001">
    <property type="protein sequence ID" value="TVU73901.1"/>
    <property type="molecule type" value="Genomic_DNA"/>
</dbReference>
<keyword evidence="5 16" id="KW-0121">Carboxypeptidase</keyword>
<sequence>MATRRPDSPRDKPSRDNASKEKALRGKAAAAARKSARAPMGAGRYRIMLFIVLAGLLALIGRIGYLQLFDQQFLQDQGDARTLRVDSINAHRGMITDRSGEPLAISTPVVTLWADPRKVPDDPVRLSLLARALGQKPDDLIRRIRRYRDGGKGFMYIKRQMTPPQAQPAIDLDIPGVSHKQEYKRYYPSGEVSAQLVGVTNVDDKGQEGLELAYNSYLSGTPGKRRVLKDRKGRLVRDLHLISEAKPGGDLTLSIDLRLQYMAYRELKAAVAEHRADGGTLVMMDARTGEVLAMVNQKSYNPNNRAGLDPAGLRNRAITDAFEPGSVMKPLAMSAGLASGKYQADSVIDTTPGYMRVDRFTIRDFRNYGKLDMAGILYHSSNIGMSRMALSLEDDAVWNRYYSLGLGQSPGTGFPGETTGVLPAPTNWSRSKRASMSYGYGISVSALQLASAFTALANDGRRLPPSLLKVRTPPVGDQVIDPDNAHALLGMMEKIVQPNGPAKRAVVEGYRIAGKTGTVRKVTSSGYQKTAYRSLFVGVAPVSDPRIVTVVMIENPKGQEYYGGLVAAPVFGRVAGKALRLLDVPPDSKIGE</sequence>
<gene>
    <name evidence="16" type="primary">ftsI</name>
    <name evidence="20" type="ORF">FQP86_02230</name>
</gene>
<dbReference type="Gene3D" id="3.40.710.10">
    <property type="entry name" value="DD-peptidase/beta-lactamase superfamily"/>
    <property type="match status" value="1"/>
</dbReference>
<dbReference type="HAMAP" id="MF_02080">
    <property type="entry name" value="FtsI_transpept"/>
    <property type="match status" value="1"/>
</dbReference>
<evidence type="ECO:0000256" key="17">
    <source>
        <dbReference type="SAM" id="MobiDB-lite"/>
    </source>
</evidence>
<dbReference type="GO" id="GO:0008955">
    <property type="term" value="F:peptidoglycan glycosyltransferase activity"/>
    <property type="evidence" value="ECO:0007669"/>
    <property type="project" value="InterPro"/>
</dbReference>
<evidence type="ECO:0000256" key="15">
    <source>
        <dbReference type="ARBA" id="ARBA00023316"/>
    </source>
</evidence>
<keyword evidence="14 16" id="KW-0131">Cell cycle</keyword>
<feature type="region of interest" description="Disordered" evidence="17">
    <location>
        <begin position="1"/>
        <end position="35"/>
    </location>
</feature>
<dbReference type="AlphaFoldDB" id="A0A558HXQ5"/>
<comment type="subcellular location">
    <subcellularLocation>
        <location evidence="16">Cell inner membrane</location>
        <topology evidence="16">Single-pass membrane protein</topology>
    </subcellularLocation>
    <subcellularLocation>
        <location evidence="1">Membrane</location>
    </subcellularLocation>
</comment>
<dbReference type="SUPFAM" id="SSF56601">
    <property type="entry name" value="beta-lactamase/transpeptidase-like"/>
    <property type="match status" value="1"/>
</dbReference>
<dbReference type="OrthoDB" id="9789078at2"/>
<evidence type="ECO:0000256" key="14">
    <source>
        <dbReference type="ARBA" id="ARBA00023306"/>
    </source>
</evidence>
<dbReference type="InterPro" id="IPR050515">
    <property type="entry name" value="Beta-lactam/transpept"/>
</dbReference>
<organism evidence="20 21">
    <name type="scientific">Cobetia crustatorum</name>
    <dbReference type="NCBI Taxonomy" id="553385"/>
    <lineage>
        <taxon>Bacteria</taxon>
        <taxon>Pseudomonadati</taxon>
        <taxon>Pseudomonadota</taxon>
        <taxon>Gammaproteobacteria</taxon>
        <taxon>Oceanospirillales</taxon>
        <taxon>Halomonadaceae</taxon>
        <taxon>Cobetia</taxon>
    </lineage>
</organism>
<evidence type="ECO:0000256" key="7">
    <source>
        <dbReference type="ARBA" id="ARBA00022692"/>
    </source>
</evidence>
<dbReference type="Pfam" id="PF00905">
    <property type="entry name" value="Transpeptidase"/>
    <property type="match status" value="1"/>
</dbReference>
<accession>A0A558HXQ5</accession>